<dbReference type="GO" id="GO:0015833">
    <property type="term" value="P:peptide transport"/>
    <property type="evidence" value="ECO:0007669"/>
    <property type="project" value="TreeGrafter"/>
</dbReference>
<dbReference type="Gene3D" id="3.90.76.10">
    <property type="entry name" value="Dipeptide-binding Protein, Domain 1"/>
    <property type="match status" value="1"/>
</dbReference>
<gene>
    <name evidence="7" type="ORF">ML536_13905</name>
</gene>
<dbReference type="EMBL" id="JALAZD010000001">
    <property type="protein sequence ID" value="MCI0127918.1"/>
    <property type="molecule type" value="Genomic_DNA"/>
</dbReference>
<dbReference type="PROSITE" id="PS01040">
    <property type="entry name" value="SBP_BACTERIAL_5"/>
    <property type="match status" value="1"/>
</dbReference>
<dbReference type="Proteomes" id="UP001156140">
    <property type="component" value="Unassembled WGS sequence"/>
</dbReference>
<dbReference type="RefSeq" id="WP_035030447.1">
    <property type="nucleotide sequence ID" value="NZ_JAKETQ010000001.1"/>
</dbReference>
<dbReference type="InterPro" id="IPR039424">
    <property type="entry name" value="SBP_5"/>
</dbReference>
<evidence type="ECO:0000313" key="8">
    <source>
        <dbReference type="Proteomes" id="UP001156140"/>
    </source>
</evidence>
<comment type="caution">
    <text evidence="7">The sequence shown here is derived from an EMBL/GenBank/DDBJ whole genome shotgun (WGS) entry which is preliminary data.</text>
</comment>
<dbReference type="SUPFAM" id="SSF53850">
    <property type="entry name" value="Periplasmic binding protein-like II"/>
    <property type="match status" value="1"/>
</dbReference>
<dbReference type="PANTHER" id="PTHR30290:SF9">
    <property type="entry name" value="OLIGOPEPTIDE-BINDING PROTEIN APPA"/>
    <property type="match status" value="1"/>
</dbReference>
<proteinExistence type="inferred from homology"/>
<dbReference type="InterPro" id="IPR000914">
    <property type="entry name" value="SBP_5_dom"/>
</dbReference>
<dbReference type="Gene3D" id="3.40.190.10">
    <property type="entry name" value="Periplasmic binding protein-like II"/>
    <property type="match status" value="1"/>
</dbReference>
<feature type="signal peptide" evidence="5">
    <location>
        <begin position="1"/>
        <end position="27"/>
    </location>
</feature>
<comment type="similarity">
    <text evidence="2">Belongs to the bacterial solute-binding protein 5 family.</text>
</comment>
<organism evidence="7 8">
    <name type="scientific">Paradevosia shaoguanensis</name>
    <dbReference type="NCBI Taxonomy" id="1335043"/>
    <lineage>
        <taxon>Bacteria</taxon>
        <taxon>Pseudomonadati</taxon>
        <taxon>Pseudomonadota</taxon>
        <taxon>Alphaproteobacteria</taxon>
        <taxon>Hyphomicrobiales</taxon>
        <taxon>Devosiaceae</taxon>
        <taxon>Paradevosia</taxon>
    </lineage>
</organism>
<sequence length="516" mass="55774">MTLKLRLHSLLLGTIASLCLGAPAALADLVNPPETVRVGLDVDSLSLDARLAAETTSYRLDDLLYDGLVRLDENFQPKPALATSWETPDPLTLIFHLREGVKFHNGQPLTADDVVFTYTTMVDPNLNARSRSLYEPIDSVTALDEHTVQFKLKEPYAPLFSYLDLGILPRAAAEGNAEFGSAPIGTGPFRFDSWLRGSQINLVANPDYWGGEPAVKKIEAIVVGNGSARAQAMEAGDLDLIYSPLPPAEVGTLSANAKLSHSVVPSVSFIYVNFNTADPLLSDPAMRTALAKLIDQATIVDQIYGGLDQAAASILMPAFPWAYDASVTQPTFDVEAAMAELDALGWKVGADGIRAKDGKQLALTIGTNSEDAERVQSIEYIQNVFTSAGIKTELQAVDYPTFMKGNQGKTYQISFLSWGNLVDPDRAMYGQLHTGGNFNWGSYSNPVVDAALEKGRSESAPEARAAAYKDAATQIAKDLPYYIVAHQRLHAFTSEKLKGFEPDARGFLTDLAAPAK</sequence>
<evidence type="ECO:0000256" key="1">
    <source>
        <dbReference type="ARBA" id="ARBA00004418"/>
    </source>
</evidence>
<keyword evidence="3" id="KW-0813">Transport</keyword>
<evidence type="ECO:0000256" key="5">
    <source>
        <dbReference type="SAM" id="SignalP"/>
    </source>
</evidence>
<dbReference type="Pfam" id="PF00496">
    <property type="entry name" value="SBP_bac_5"/>
    <property type="match status" value="1"/>
</dbReference>
<protein>
    <submittedName>
        <fullName evidence="7">ABC transporter substrate-binding protein</fullName>
    </submittedName>
</protein>
<evidence type="ECO:0000256" key="2">
    <source>
        <dbReference type="ARBA" id="ARBA00005695"/>
    </source>
</evidence>
<name>A0AA41UBV3_9HYPH</name>
<dbReference type="InterPro" id="IPR023765">
    <property type="entry name" value="SBP_5_CS"/>
</dbReference>
<accession>A0AA41UBV3</accession>
<reference evidence="7" key="1">
    <citation type="submission" date="2022-03" db="EMBL/GenBank/DDBJ databases">
        <title>The complete genome sequence of a Methyloterrigena soli.</title>
        <authorList>
            <person name="Zi Z."/>
        </authorList>
    </citation>
    <scope>NUCLEOTIDE SEQUENCE</scope>
    <source>
        <strain evidence="7">M48</strain>
    </source>
</reference>
<dbReference type="Gene3D" id="3.10.105.10">
    <property type="entry name" value="Dipeptide-binding Protein, Domain 3"/>
    <property type="match status" value="1"/>
</dbReference>
<feature type="domain" description="Solute-binding protein family 5" evidence="6">
    <location>
        <begin position="76"/>
        <end position="437"/>
    </location>
</feature>
<keyword evidence="4 5" id="KW-0732">Signal</keyword>
<dbReference type="PIRSF" id="PIRSF002741">
    <property type="entry name" value="MppA"/>
    <property type="match status" value="1"/>
</dbReference>
<dbReference type="CDD" id="cd00995">
    <property type="entry name" value="PBP2_NikA_DppA_OppA_like"/>
    <property type="match status" value="1"/>
</dbReference>
<evidence type="ECO:0000259" key="6">
    <source>
        <dbReference type="Pfam" id="PF00496"/>
    </source>
</evidence>
<evidence type="ECO:0000256" key="3">
    <source>
        <dbReference type="ARBA" id="ARBA00022448"/>
    </source>
</evidence>
<dbReference type="PANTHER" id="PTHR30290">
    <property type="entry name" value="PERIPLASMIC BINDING COMPONENT OF ABC TRANSPORTER"/>
    <property type="match status" value="1"/>
</dbReference>
<keyword evidence="8" id="KW-1185">Reference proteome</keyword>
<dbReference type="GO" id="GO:0030288">
    <property type="term" value="C:outer membrane-bounded periplasmic space"/>
    <property type="evidence" value="ECO:0007669"/>
    <property type="project" value="UniProtKB-ARBA"/>
</dbReference>
<evidence type="ECO:0000256" key="4">
    <source>
        <dbReference type="ARBA" id="ARBA00022729"/>
    </source>
</evidence>
<dbReference type="GO" id="GO:1904680">
    <property type="term" value="F:peptide transmembrane transporter activity"/>
    <property type="evidence" value="ECO:0007669"/>
    <property type="project" value="TreeGrafter"/>
</dbReference>
<feature type="chain" id="PRO_5041438701" evidence="5">
    <location>
        <begin position="28"/>
        <end position="516"/>
    </location>
</feature>
<dbReference type="InterPro" id="IPR030678">
    <property type="entry name" value="Peptide/Ni-bd"/>
</dbReference>
<dbReference type="GO" id="GO:0043190">
    <property type="term" value="C:ATP-binding cassette (ABC) transporter complex"/>
    <property type="evidence" value="ECO:0007669"/>
    <property type="project" value="InterPro"/>
</dbReference>
<comment type="subcellular location">
    <subcellularLocation>
        <location evidence="1">Periplasm</location>
    </subcellularLocation>
</comment>
<evidence type="ECO:0000313" key="7">
    <source>
        <dbReference type="EMBL" id="MCI0127918.1"/>
    </source>
</evidence>
<dbReference type="AlphaFoldDB" id="A0AA41UBV3"/>